<proteinExistence type="predicted"/>
<evidence type="ECO:0000313" key="3">
    <source>
        <dbReference type="Proteomes" id="UP000003861"/>
    </source>
</evidence>
<reference evidence="1 4" key="3">
    <citation type="journal article" date="2014" name="Environ. Microbiol.">
        <title>Halorhabdus tiamatea: proteogenomics and glycosidase activity measurements identify the first cultivated euryarchaeon from a deep-sea anoxic brine lake as potential polysaccharide degrader.</title>
        <authorList>
            <person name="Werner J."/>
            <person name="Ferrer M."/>
            <person name="Michel G."/>
            <person name="Mann A.J."/>
            <person name="Huang S."/>
            <person name="Juarez S."/>
            <person name="Ciordia S."/>
            <person name="Albar J.P."/>
            <person name="Alcaide M."/>
            <person name="La Cono V."/>
            <person name="Yakimov M.M."/>
            <person name="Antunes A."/>
            <person name="Taborda M."/>
            <person name="Da Costa M.S."/>
            <person name="Amann R.I."/>
            <person name="Gloeckner F.O."/>
            <person name="Golyshina O.V."/>
            <person name="Golyshin P.N."/>
            <person name="Teeling H."/>
        </authorList>
    </citation>
    <scope>NUCLEOTIDE SEQUENCE [LARGE SCALE GENOMIC DNA]</scope>
    <source>
        <strain evidence="4">SARL4B</strain>
        <strain evidence="1">Type strain: SARL4B</strain>
    </source>
</reference>
<sequence>MDRTQLESQLIEAFDAEPAAARIVARQASDLADSAQYADDFEGPLTVEIVLDNLDDAPAESDLIERWNWWLGALELSHGGYQRFRVRPDVV</sequence>
<reference evidence="2 3" key="1">
    <citation type="journal article" date="2011" name="J. Bacteriol.">
        <title>Genome sequence of Halorhabdus tiamatea, the first archaeon isolated from a deep-sea anoxic brine lake.</title>
        <authorList>
            <person name="Antunes A."/>
            <person name="Alam I."/>
            <person name="Bajic V.B."/>
            <person name="Stingl U."/>
        </authorList>
    </citation>
    <scope>NUCLEOTIDE SEQUENCE [LARGE SCALE GENOMIC DNA]</scope>
    <source>
        <strain evidence="2 3">SARL4B</strain>
    </source>
</reference>
<reference evidence="2 3" key="2">
    <citation type="journal article" date="2013" name="PLoS ONE">
        <title>INDIGO - INtegrated Data Warehouse of MIcrobial GenOmes with Examples from the Red Sea Extremophiles.</title>
        <authorList>
            <person name="Alam I."/>
            <person name="Antunes A."/>
            <person name="Kamau A.A."/>
            <person name="Ba Alawi W."/>
            <person name="Kalkatawi M."/>
            <person name="Stingl U."/>
            <person name="Bajic V.B."/>
        </authorList>
    </citation>
    <scope>NUCLEOTIDE SEQUENCE [LARGE SCALE GENOMIC DNA]</scope>
    <source>
        <strain evidence="2 3">SARL4B</strain>
    </source>
</reference>
<dbReference type="Proteomes" id="UP000003861">
    <property type="component" value="Unassembled WGS sequence"/>
</dbReference>
<dbReference type="STRING" id="1033806.HTIA_1622"/>
<dbReference type="KEGG" id="hti:HTIA_1622"/>
<dbReference type="InterPro" id="IPR058716">
    <property type="entry name" value="WNWW_dom-containing"/>
</dbReference>
<protein>
    <submittedName>
        <fullName evidence="2">Uncharacterized protein</fullName>
    </submittedName>
</protein>
<dbReference type="OrthoDB" id="197908at2157"/>
<dbReference type="Pfam" id="PF26484">
    <property type="entry name" value="WNWW"/>
    <property type="match status" value="1"/>
</dbReference>
<gene>
    <name evidence="2" type="ORF">HLRTI_002732</name>
    <name evidence="1" type="ORF">HTIA_1622</name>
</gene>
<keyword evidence="4" id="KW-1185">Reference proteome</keyword>
<dbReference type="eggNOG" id="arCOG06313">
    <property type="taxonomic scope" value="Archaea"/>
</dbReference>
<dbReference type="HOGENOM" id="CLU_165238_0_0_2"/>
<evidence type="ECO:0000313" key="2">
    <source>
        <dbReference type="EMBL" id="ERJ05290.1"/>
    </source>
</evidence>
<dbReference type="PATRIC" id="fig|1033806.12.peg.1610"/>
<evidence type="ECO:0000313" key="4">
    <source>
        <dbReference type="Proteomes" id="UP000015381"/>
    </source>
</evidence>
<dbReference type="Proteomes" id="UP000015381">
    <property type="component" value="Chromosome I"/>
</dbReference>
<dbReference type="EMBL" id="HF571520">
    <property type="protein sequence ID" value="CCQ33749.1"/>
    <property type="molecule type" value="Genomic_DNA"/>
</dbReference>
<name>F7PNL5_9EURY</name>
<dbReference type="RefSeq" id="WP_008527621.1">
    <property type="nucleotide sequence ID" value="NC_021921.1"/>
</dbReference>
<dbReference type="EMBL" id="AFNT02000038">
    <property type="protein sequence ID" value="ERJ05290.1"/>
    <property type="molecule type" value="Genomic_DNA"/>
</dbReference>
<dbReference type="GeneID" id="23799828"/>
<dbReference type="AlphaFoldDB" id="F7PNL5"/>
<evidence type="ECO:0000313" key="1">
    <source>
        <dbReference type="EMBL" id="CCQ33749.1"/>
    </source>
</evidence>
<organism evidence="2 3">
    <name type="scientific">Halorhabdus tiamatea SARL4B</name>
    <dbReference type="NCBI Taxonomy" id="1033806"/>
    <lineage>
        <taxon>Archaea</taxon>
        <taxon>Methanobacteriati</taxon>
        <taxon>Methanobacteriota</taxon>
        <taxon>Stenosarchaea group</taxon>
        <taxon>Halobacteria</taxon>
        <taxon>Halobacteriales</taxon>
        <taxon>Haloarculaceae</taxon>
        <taxon>Halorhabdus</taxon>
    </lineage>
</organism>
<accession>F7PNL5</accession>